<proteinExistence type="predicted"/>
<evidence type="ECO:0000256" key="1">
    <source>
        <dbReference type="SAM" id="SignalP"/>
    </source>
</evidence>
<accession>A0A5B2V5F6</accession>
<keyword evidence="4" id="KW-1185">Reference proteome</keyword>
<dbReference type="OrthoDB" id="7024471at2"/>
<organism evidence="2 5">
    <name type="scientific">Pseudomonas brenneri</name>
    <dbReference type="NCBI Taxonomy" id="129817"/>
    <lineage>
        <taxon>Bacteria</taxon>
        <taxon>Pseudomonadati</taxon>
        <taxon>Pseudomonadota</taxon>
        <taxon>Gammaproteobacteria</taxon>
        <taxon>Pseudomonadales</taxon>
        <taxon>Pseudomonadaceae</taxon>
        <taxon>Pseudomonas</taxon>
    </lineage>
</organism>
<dbReference type="RefSeq" id="WP_090291165.1">
    <property type="nucleotide sequence ID" value="NZ_BMNU01000001.1"/>
</dbReference>
<evidence type="ECO:0008006" key="6">
    <source>
        <dbReference type="Google" id="ProtNLM"/>
    </source>
</evidence>
<protein>
    <recommendedName>
        <fullName evidence="6">Fap</fullName>
    </recommendedName>
</protein>
<dbReference type="AlphaFoldDB" id="A0A5B2V5F6"/>
<evidence type="ECO:0000313" key="5">
    <source>
        <dbReference type="Proteomes" id="UP000325296"/>
    </source>
</evidence>
<dbReference type="EMBL" id="VUOL01000001">
    <property type="protein sequence ID" value="KAA2233702.1"/>
    <property type="molecule type" value="Genomic_DNA"/>
</dbReference>
<name>A0A5B2V5F6_9PSED</name>
<reference evidence="2 5" key="2">
    <citation type="submission" date="2019-09" db="EMBL/GenBank/DDBJ databases">
        <title>Draft genome sequence of Pseudomonas brenneri CCUG 51514(T).</title>
        <authorList>
            <person name="Tunovic T."/>
            <person name="Pineiro-Iglesias B."/>
            <person name="Unosson C."/>
            <person name="Inganas E."/>
            <person name="Ohlen M."/>
            <person name="Cardew S."/>
            <person name="Jensie-Markopoulos S."/>
            <person name="Salva-Serra F."/>
            <person name="Jaen-Luchoro D."/>
            <person name="Svensson-Stadler L."/>
            <person name="Chun J."/>
            <person name="Moore E."/>
        </authorList>
    </citation>
    <scope>NUCLEOTIDE SEQUENCE [LARGE SCALE GENOMIC DNA]</scope>
    <source>
        <strain evidence="2 5">CCUG 51514</strain>
    </source>
</reference>
<dbReference type="EMBL" id="LT629800">
    <property type="protein sequence ID" value="SDU93705.1"/>
    <property type="molecule type" value="Genomic_DNA"/>
</dbReference>
<dbReference type="Proteomes" id="UP000199620">
    <property type="component" value="Chromosome I"/>
</dbReference>
<evidence type="ECO:0000313" key="2">
    <source>
        <dbReference type="EMBL" id="KAA2233702.1"/>
    </source>
</evidence>
<gene>
    <name evidence="2" type="ORF">F1720_01365</name>
    <name evidence="3" type="ORF">SAMN04490181_1824</name>
</gene>
<reference evidence="3 4" key="1">
    <citation type="submission" date="2016-10" db="EMBL/GenBank/DDBJ databases">
        <authorList>
            <person name="Varghese N."/>
            <person name="Submissions S."/>
        </authorList>
    </citation>
    <scope>NUCLEOTIDE SEQUENCE [LARGE SCALE GENOMIC DNA]</scope>
    <source>
        <strain evidence="3 4">BS2771</strain>
    </source>
</reference>
<sequence>MATLNPGSLSLLLISCVLSASVSVSASAGDGIIVTGRNVQGFHVGRPAFGPDPYPTTVNANPSSQIQRATGELSDSDFAGLSSGSGITRTILPNGELPGLSNTLGTNSAGLGTGAAASHGGGNSLGGQISGTIERGLAPLNNIGSMMGAQ</sequence>
<dbReference type="Proteomes" id="UP000325296">
    <property type="component" value="Unassembled WGS sequence"/>
</dbReference>
<evidence type="ECO:0000313" key="4">
    <source>
        <dbReference type="Proteomes" id="UP000199620"/>
    </source>
</evidence>
<feature type="chain" id="PRO_5023018775" description="Fap" evidence="1">
    <location>
        <begin position="29"/>
        <end position="150"/>
    </location>
</feature>
<evidence type="ECO:0000313" key="3">
    <source>
        <dbReference type="EMBL" id="SDU93705.1"/>
    </source>
</evidence>
<keyword evidence="1" id="KW-0732">Signal</keyword>
<feature type="signal peptide" evidence="1">
    <location>
        <begin position="1"/>
        <end position="28"/>
    </location>
</feature>